<sequence length="309" mass="33821">MPDALQLLDTTRPFTRAAALRAGYSQDEVRHRLRRGLWVRLRHGVYMDAEAHRSLRTPAERHRALVLAHLLKLGPGGVASHRSAALLHGLPLLELPGPVEITLPEGTQRSGPALRVYQSPLPEGSLLVADPPLTSVARTVLDLGRALPFRDALVAADAALNTGAVGKEELRAYLEVVRTWPGSPGAARVVRFADGRAESPGETLSRIDLSSIGIPDLELQAVVEGASGRAWRVDFLSRALRTVFEFEGKVKYLDGTLEEGRRALLREKEREDDLRLAGYGFVRISWAELGRPALLRRKLEVAVSGLRAS</sequence>
<name>A0A4Q7NPL6_9ACTN</name>
<evidence type="ECO:0000313" key="1">
    <source>
        <dbReference type="EMBL" id="RZS87123.1"/>
    </source>
</evidence>
<proteinExistence type="predicted"/>
<comment type="caution">
    <text evidence="1">The sequence shown here is derived from an EMBL/GenBank/DDBJ whole genome shotgun (WGS) entry which is preliminary data.</text>
</comment>
<dbReference type="OrthoDB" id="5517693at2"/>
<reference evidence="1 2" key="1">
    <citation type="submission" date="2019-02" db="EMBL/GenBank/DDBJ databases">
        <title>Genomic Encyclopedia of Type Strains, Phase IV (KMG-IV): sequencing the most valuable type-strain genomes for metagenomic binning, comparative biology and taxonomic classification.</title>
        <authorList>
            <person name="Goeker M."/>
        </authorList>
    </citation>
    <scope>NUCLEOTIDE SEQUENCE [LARGE SCALE GENOMIC DNA]</scope>
    <source>
        <strain evidence="1 2">DSM 45622</strain>
    </source>
</reference>
<protein>
    <submittedName>
        <fullName evidence="1">Uncharacterized protein</fullName>
    </submittedName>
</protein>
<evidence type="ECO:0000313" key="2">
    <source>
        <dbReference type="Proteomes" id="UP000293638"/>
    </source>
</evidence>
<dbReference type="RefSeq" id="WP_130493297.1">
    <property type="nucleotide sequence ID" value="NZ_SGXD01000003.1"/>
</dbReference>
<gene>
    <name evidence="1" type="ORF">EV189_2545</name>
</gene>
<organism evidence="1 2">
    <name type="scientific">Motilibacter rhizosphaerae</name>
    <dbReference type="NCBI Taxonomy" id="598652"/>
    <lineage>
        <taxon>Bacteria</taxon>
        <taxon>Bacillati</taxon>
        <taxon>Actinomycetota</taxon>
        <taxon>Actinomycetes</taxon>
        <taxon>Motilibacterales</taxon>
        <taxon>Motilibacteraceae</taxon>
        <taxon>Motilibacter</taxon>
    </lineage>
</organism>
<dbReference type="Proteomes" id="UP000293638">
    <property type="component" value="Unassembled WGS sequence"/>
</dbReference>
<dbReference type="AlphaFoldDB" id="A0A4Q7NPL6"/>
<accession>A0A4Q7NPL6</accession>
<keyword evidence="2" id="KW-1185">Reference proteome</keyword>
<dbReference type="EMBL" id="SGXD01000003">
    <property type="protein sequence ID" value="RZS87123.1"/>
    <property type="molecule type" value="Genomic_DNA"/>
</dbReference>